<dbReference type="EMBL" id="BAAAHQ010000025">
    <property type="protein sequence ID" value="GAA0939923.1"/>
    <property type="molecule type" value="Genomic_DNA"/>
</dbReference>
<dbReference type="Proteomes" id="UP001501578">
    <property type="component" value="Unassembled WGS sequence"/>
</dbReference>
<dbReference type="InterPro" id="IPR004360">
    <property type="entry name" value="Glyas_Fos-R_dOase_dom"/>
</dbReference>
<evidence type="ECO:0000259" key="1">
    <source>
        <dbReference type="PROSITE" id="PS51819"/>
    </source>
</evidence>
<dbReference type="CDD" id="cd07262">
    <property type="entry name" value="VOC_like"/>
    <property type="match status" value="1"/>
</dbReference>
<name>A0ABP4AQL6_9ACTN</name>
<dbReference type="InterPro" id="IPR029068">
    <property type="entry name" value="Glyas_Bleomycin-R_OHBP_Dase"/>
</dbReference>
<feature type="domain" description="VOC" evidence="1">
    <location>
        <begin position="1"/>
        <end position="115"/>
    </location>
</feature>
<proteinExistence type="predicted"/>
<reference evidence="3" key="1">
    <citation type="journal article" date="2019" name="Int. J. Syst. Evol. Microbiol.">
        <title>The Global Catalogue of Microorganisms (GCM) 10K type strain sequencing project: providing services to taxonomists for standard genome sequencing and annotation.</title>
        <authorList>
            <consortium name="The Broad Institute Genomics Platform"/>
            <consortium name="The Broad Institute Genome Sequencing Center for Infectious Disease"/>
            <person name="Wu L."/>
            <person name="Ma J."/>
        </authorList>
    </citation>
    <scope>NUCLEOTIDE SEQUENCE [LARGE SCALE GENOMIC DNA]</scope>
    <source>
        <strain evidence="3">JCM 11136</strain>
    </source>
</reference>
<dbReference type="PROSITE" id="PS51819">
    <property type="entry name" value="VOC"/>
    <property type="match status" value="1"/>
</dbReference>
<accession>A0ABP4AQL6</accession>
<organism evidence="2 3">
    <name type="scientific">Nonomuraea longicatena</name>
    <dbReference type="NCBI Taxonomy" id="83682"/>
    <lineage>
        <taxon>Bacteria</taxon>
        <taxon>Bacillati</taxon>
        <taxon>Actinomycetota</taxon>
        <taxon>Actinomycetes</taxon>
        <taxon>Streptosporangiales</taxon>
        <taxon>Streptosporangiaceae</taxon>
        <taxon>Nonomuraea</taxon>
    </lineage>
</organism>
<dbReference type="SUPFAM" id="SSF54593">
    <property type="entry name" value="Glyoxalase/Bleomycin resistance protein/Dihydroxybiphenyl dioxygenase"/>
    <property type="match status" value="1"/>
</dbReference>
<evidence type="ECO:0000313" key="2">
    <source>
        <dbReference type="EMBL" id="GAA0939923.1"/>
    </source>
</evidence>
<dbReference type="Pfam" id="PF00903">
    <property type="entry name" value="Glyoxalase"/>
    <property type="match status" value="1"/>
</dbReference>
<protein>
    <submittedName>
        <fullName evidence="2">VOC family protein</fullName>
    </submittedName>
</protein>
<dbReference type="InterPro" id="IPR037523">
    <property type="entry name" value="VOC_core"/>
</dbReference>
<sequence>MTFIAADLEASTRFYTAALKPLGVVGEAADGGAEFWEEDLDTPSFGLYPANGATVTQGAHIAFTARDQASVDAFHEAALAAGGTSRYEPRVWPEYGAYCAFVNDPDGNNVEAVYKLQ</sequence>
<dbReference type="Gene3D" id="3.10.180.10">
    <property type="entry name" value="2,3-Dihydroxybiphenyl 1,2-Dioxygenase, domain 1"/>
    <property type="match status" value="1"/>
</dbReference>
<dbReference type="PANTHER" id="PTHR35006">
    <property type="entry name" value="GLYOXALASE FAMILY PROTEIN (AFU_ORTHOLOGUE AFUA_5G14830)"/>
    <property type="match status" value="1"/>
</dbReference>
<dbReference type="PANTHER" id="PTHR35006:SF2">
    <property type="entry name" value="GLYOXALASE FAMILY PROTEIN (AFU_ORTHOLOGUE AFUA_5G14830)"/>
    <property type="match status" value="1"/>
</dbReference>
<keyword evidence="3" id="KW-1185">Reference proteome</keyword>
<evidence type="ECO:0000313" key="3">
    <source>
        <dbReference type="Proteomes" id="UP001501578"/>
    </source>
</evidence>
<comment type="caution">
    <text evidence="2">The sequence shown here is derived from an EMBL/GenBank/DDBJ whole genome shotgun (WGS) entry which is preliminary data.</text>
</comment>
<gene>
    <name evidence="2" type="ORF">GCM10009560_50990</name>
</gene>